<evidence type="ECO:0000313" key="2">
    <source>
        <dbReference type="EMBL" id="OIQ83567.1"/>
    </source>
</evidence>
<comment type="caution">
    <text evidence="2">The sequence shown here is derived from an EMBL/GenBank/DDBJ whole genome shotgun (WGS) entry which is preliminary data.</text>
</comment>
<dbReference type="EMBL" id="MLJW01000691">
    <property type="protein sequence ID" value="OIQ83567.1"/>
    <property type="molecule type" value="Genomic_DNA"/>
</dbReference>
<reference evidence="2" key="1">
    <citation type="submission" date="2016-10" db="EMBL/GenBank/DDBJ databases">
        <title>Sequence of Gallionella enrichment culture.</title>
        <authorList>
            <person name="Poehlein A."/>
            <person name="Muehling M."/>
            <person name="Daniel R."/>
        </authorList>
    </citation>
    <scope>NUCLEOTIDE SEQUENCE</scope>
</reference>
<feature type="region of interest" description="Disordered" evidence="1">
    <location>
        <begin position="1"/>
        <end position="139"/>
    </location>
</feature>
<evidence type="ECO:0000256" key="1">
    <source>
        <dbReference type="SAM" id="MobiDB-lite"/>
    </source>
</evidence>
<feature type="compositionally biased region" description="Polar residues" evidence="1">
    <location>
        <begin position="1"/>
        <end position="11"/>
    </location>
</feature>
<feature type="compositionally biased region" description="Basic residues" evidence="1">
    <location>
        <begin position="125"/>
        <end position="139"/>
    </location>
</feature>
<accession>A0A1J5QUL3</accession>
<feature type="compositionally biased region" description="Basic and acidic residues" evidence="1">
    <location>
        <begin position="113"/>
        <end position="124"/>
    </location>
</feature>
<dbReference type="AlphaFoldDB" id="A0A1J5QUL3"/>
<organism evidence="2">
    <name type="scientific">mine drainage metagenome</name>
    <dbReference type="NCBI Taxonomy" id="410659"/>
    <lineage>
        <taxon>unclassified sequences</taxon>
        <taxon>metagenomes</taxon>
        <taxon>ecological metagenomes</taxon>
    </lineage>
</organism>
<sequence length="199" mass="22853">MSASRSRSYTGRQHPMRAFGSPTAHKDRYPDRGPHGHHASTRRGCLPELEGTLPREHPRSSARRHRRCRPGGHLRRRHPLQGGRRRQHRSLRTAPGAVRPRALRRRPGPPADQADHRRAAQDPRARRRPAPGQRRLRHGHQALGAAAALRRDRLLDRCDPRRGVADPRYRPRGVVRRRRLRVLVRRAPRRATHVAARGA</sequence>
<protein>
    <submittedName>
        <fullName evidence="2">Uncharacterized protein</fullName>
    </submittedName>
</protein>
<proteinExistence type="predicted"/>
<name>A0A1J5QUL3_9ZZZZ</name>
<gene>
    <name evidence="2" type="ORF">GALL_346200</name>
</gene>
<feature type="compositionally biased region" description="Basic residues" evidence="1">
    <location>
        <begin position="60"/>
        <end position="91"/>
    </location>
</feature>
<feature type="compositionally biased region" description="Basic and acidic residues" evidence="1">
    <location>
        <begin position="24"/>
        <end position="34"/>
    </location>
</feature>